<proteinExistence type="predicted"/>
<keyword evidence="2" id="KW-1185">Reference proteome</keyword>
<accession>A0A9W9W1I0</accession>
<dbReference type="GeneID" id="81368669"/>
<comment type="caution">
    <text evidence="1">The sequence shown here is derived from an EMBL/GenBank/DDBJ whole genome shotgun (WGS) entry which is preliminary data.</text>
</comment>
<dbReference type="RefSeq" id="XP_056488991.1">
    <property type="nucleotide sequence ID" value="XM_056629689.1"/>
</dbReference>
<name>A0A9W9W1I0_9EURO</name>
<sequence length="230" mass="26536">MTNKPQQDPRQMLHSLDAWRKSLAVKMHVDVSIGADVYYLTMQAVSYRFECVLCRLIRRCWQQTQHADWSEWAKQRLRSAILELDTITKRVLAIYKREKWRANDEIASITTIIALLALHIESALDPTETDLVRSMAQISISQTMLVLTQGKEIPALKRALPLFEEILDKKNLYLVPPSSVGQIQDKTLVDADASLHMQAEQYENNPLLYDDFLGFDLLDEWQIGQMDFIG</sequence>
<dbReference type="OrthoDB" id="5121955at2759"/>
<reference evidence="1" key="2">
    <citation type="journal article" date="2023" name="IMA Fungus">
        <title>Comparative genomic study of the Penicillium genus elucidates a diverse pangenome and 15 lateral gene transfer events.</title>
        <authorList>
            <person name="Petersen C."/>
            <person name="Sorensen T."/>
            <person name="Nielsen M.R."/>
            <person name="Sondergaard T.E."/>
            <person name="Sorensen J.L."/>
            <person name="Fitzpatrick D.A."/>
            <person name="Frisvad J.C."/>
            <person name="Nielsen K.L."/>
        </authorList>
    </citation>
    <scope>NUCLEOTIDE SEQUENCE</scope>
    <source>
        <strain evidence="1">IBT 29677</strain>
    </source>
</reference>
<evidence type="ECO:0000313" key="1">
    <source>
        <dbReference type="EMBL" id="KAJ5396939.1"/>
    </source>
</evidence>
<organism evidence="1 2">
    <name type="scientific">Penicillium cosmopolitanum</name>
    <dbReference type="NCBI Taxonomy" id="1131564"/>
    <lineage>
        <taxon>Eukaryota</taxon>
        <taxon>Fungi</taxon>
        <taxon>Dikarya</taxon>
        <taxon>Ascomycota</taxon>
        <taxon>Pezizomycotina</taxon>
        <taxon>Eurotiomycetes</taxon>
        <taxon>Eurotiomycetidae</taxon>
        <taxon>Eurotiales</taxon>
        <taxon>Aspergillaceae</taxon>
        <taxon>Penicillium</taxon>
    </lineage>
</organism>
<reference evidence="1" key="1">
    <citation type="submission" date="2022-12" db="EMBL/GenBank/DDBJ databases">
        <authorList>
            <person name="Petersen C."/>
        </authorList>
    </citation>
    <scope>NUCLEOTIDE SEQUENCE</scope>
    <source>
        <strain evidence="1">IBT 29677</strain>
    </source>
</reference>
<dbReference type="Proteomes" id="UP001147747">
    <property type="component" value="Unassembled WGS sequence"/>
</dbReference>
<dbReference type="EMBL" id="JAPZBU010000006">
    <property type="protein sequence ID" value="KAJ5396939.1"/>
    <property type="molecule type" value="Genomic_DNA"/>
</dbReference>
<gene>
    <name evidence="1" type="ORF">N7509_005052</name>
</gene>
<protein>
    <submittedName>
        <fullName evidence="1">Transcriptional regulator family: Fungal Specific TF</fullName>
    </submittedName>
</protein>
<dbReference type="AlphaFoldDB" id="A0A9W9W1I0"/>
<evidence type="ECO:0000313" key="2">
    <source>
        <dbReference type="Proteomes" id="UP001147747"/>
    </source>
</evidence>